<dbReference type="InterPro" id="IPR036098">
    <property type="entry name" value="Thymidylate_synthase_ThyX_sf"/>
</dbReference>
<evidence type="ECO:0000313" key="1">
    <source>
        <dbReference type="EMBL" id="RTZ84649.1"/>
    </source>
</evidence>
<dbReference type="PANTHER" id="PTHR34934">
    <property type="entry name" value="FLAVIN-DEPENDENT THYMIDYLATE SYNTHASE"/>
    <property type="match status" value="1"/>
</dbReference>
<dbReference type="InterPro" id="IPR003669">
    <property type="entry name" value="Thymidylate_synthase_ThyX"/>
</dbReference>
<sequence>MSTSNEVFTPEEQVILSSYVTNTDRSVFVLTNLPEVIKGALFSRYSRSTLGLRTLLLRDFIQEKESRFSDMQTGSNQSDSAKKTELAIESAQKFYDRILDGYGDDSIGELGGAHLALENISILATKTVEDARIGGSPLEKSTRYVTFAEKITGLSGNEEFRFYQEPTLLNSAHRDLYLETCRNLFETYVRFTEPLRTHVRKQLPRDPEISQAAYDRSVRARGFDIIRGLLPSATLTNMGVFGNGRFFETLIMKLRTEPFREMNEIGQFAFEELAKVIPSFVRRAEAGHRHFQDFRNFSLAQQKLISKFYSNYMGQLKADSAEEAVRLVDFDPEAETKLLAALLYSHSGLTLQQIRERVRALPDSEKTRLIEETVALRNHRRHKPERGLEMPFYTFDILGDYGMYRDLQRHRMLTQERQPLTTRFGYDTPYEIEDAGLGAEYHETMARSAEAFETIAKDFPYEAQYVVPMSYNIRWYVHINLRALIWLTEIRSTPQGHTGYRRIAQEMFRKVEAAQPLLAKYMKFVDLNEYSLGRLSAEQRQEDKQA</sequence>
<dbReference type="GO" id="GO:0050797">
    <property type="term" value="F:thymidylate synthase (FAD) activity"/>
    <property type="evidence" value="ECO:0007669"/>
    <property type="project" value="InterPro"/>
</dbReference>
<dbReference type="GO" id="GO:0004799">
    <property type="term" value="F:thymidylate synthase activity"/>
    <property type="evidence" value="ECO:0007669"/>
    <property type="project" value="TreeGrafter"/>
</dbReference>
<dbReference type="GO" id="GO:0050660">
    <property type="term" value="F:flavin adenine dinucleotide binding"/>
    <property type="evidence" value="ECO:0007669"/>
    <property type="project" value="InterPro"/>
</dbReference>
<dbReference type="AlphaFoldDB" id="A0A432GKW8"/>
<dbReference type="Pfam" id="PF02511">
    <property type="entry name" value="Thy1"/>
    <property type="match status" value="2"/>
</dbReference>
<evidence type="ECO:0008006" key="3">
    <source>
        <dbReference type="Google" id="ProtNLM"/>
    </source>
</evidence>
<proteinExistence type="predicted"/>
<gene>
    <name evidence="1" type="ORF">DSY94_05515</name>
</gene>
<dbReference type="SUPFAM" id="SSF69796">
    <property type="entry name" value="Thymidylate synthase-complementing protein Thy1"/>
    <property type="match status" value="2"/>
</dbReference>
<dbReference type="CDD" id="cd20175">
    <property type="entry name" value="ThyX"/>
    <property type="match status" value="1"/>
</dbReference>
<dbReference type="EMBL" id="QNZI01000147">
    <property type="protein sequence ID" value="RTZ84649.1"/>
    <property type="molecule type" value="Genomic_DNA"/>
</dbReference>
<dbReference type="GO" id="GO:0006231">
    <property type="term" value="P:dTMP biosynthetic process"/>
    <property type="evidence" value="ECO:0007669"/>
    <property type="project" value="InterPro"/>
</dbReference>
<dbReference type="PROSITE" id="PS51331">
    <property type="entry name" value="THYX"/>
    <property type="match status" value="2"/>
</dbReference>
<evidence type="ECO:0000313" key="2">
    <source>
        <dbReference type="Proteomes" id="UP000287176"/>
    </source>
</evidence>
<organism evidence="1 2">
    <name type="scientific">SAR324 cluster bacterium</name>
    <dbReference type="NCBI Taxonomy" id="2024889"/>
    <lineage>
        <taxon>Bacteria</taxon>
        <taxon>Deltaproteobacteria</taxon>
        <taxon>SAR324 cluster</taxon>
    </lineage>
</organism>
<reference evidence="1 2" key="1">
    <citation type="submission" date="2018-06" db="EMBL/GenBank/DDBJ databases">
        <title>Combined omics and stable isotope probing to characterize newly discovered Mariana Back-Arc vent microbial communities.</title>
        <authorList>
            <person name="Trembath-Reichert E."/>
            <person name="Huber J.A."/>
        </authorList>
    </citation>
    <scope>NUCLEOTIDE SEQUENCE [LARGE SCALE GENOMIC DNA]</scope>
    <source>
        <strain evidence="1">MAG 24</strain>
    </source>
</reference>
<comment type="caution">
    <text evidence="1">The sequence shown here is derived from an EMBL/GenBank/DDBJ whole genome shotgun (WGS) entry which is preliminary data.</text>
</comment>
<dbReference type="Gene3D" id="3.30.1360.170">
    <property type="match status" value="2"/>
</dbReference>
<accession>A0A432GKW8</accession>
<dbReference type="Proteomes" id="UP000287176">
    <property type="component" value="Unassembled WGS sequence"/>
</dbReference>
<dbReference type="PANTHER" id="PTHR34934:SF1">
    <property type="entry name" value="FLAVIN-DEPENDENT THYMIDYLATE SYNTHASE"/>
    <property type="match status" value="1"/>
</dbReference>
<dbReference type="GO" id="GO:0070402">
    <property type="term" value="F:NADPH binding"/>
    <property type="evidence" value="ECO:0007669"/>
    <property type="project" value="TreeGrafter"/>
</dbReference>
<protein>
    <recommendedName>
        <fullName evidence="3">Thymidylate synthase</fullName>
    </recommendedName>
</protein>
<name>A0A432GKW8_9DELT</name>